<proteinExistence type="predicted"/>
<gene>
    <name evidence="2" type="ORF">FVF58_39540</name>
</gene>
<comment type="caution">
    <text evidence="2">The sequence shown here is derived from an EMBL/GenBank/DDBJ whole genome shotgun (WGS) entry which is preliminary data.</text>
</comment>
<dbReference type="Proteomes" id="UP000325273">
    <property type="component" value="Unassembled WGS sequence"/>
</dbReference>
<evidence type="ECO:0008006" key="4">
    <source>
        <dbReference type="Google" id="ProtNLM"/>
    </source>
</evidence>
<evidence type="ECO:0000256" key="1">
    <source>
        <dbReference type="SAM" id="MobiDB-lite"/>
    </source>
</evidence>
<accession>A0A5B0GFV6</accession>
<keyword evidence="3" id="KW-1185">Reference proteome</keyword>
<dbReference type="EMBL" id="VTUZ01000042">
    <property type="protein sequence ID" value="KAA1000990.1"/>
    <property type="molecule type" value="Genomic_DNA"/>
</dbReference>
<reference evidence="2 3" key="1">
    <citation type="submission" date="2019-08" db="EMBL/GenBank/DDBJ databases">
        <title>Paraburkholderia sp. DCY113.</title>
        <authorList>
            <person name="Kang J."/>
        </authorList>
    </citation>
    <scope>NUCLEOTIDE SEQUENCE [LARGE SCALE GENOMIC DNA]</scope>
    <source>
        <strain evidence="2 3">DCY113</strain>
    </source>
</reference>
<dbReference type="RefSeq" id="WP_149675091.1">
    <property type="nucleotide sequence ID" value="NZ_VTUZ01000042.1"/>
</dbReference>
<sequence length="307" mass="32322">MNLPQRATSRIAAWLRRGTIAVCLCVTPFTHASALLLLPEGSVTLIRGTSVFAVDAPLATQPGDLLTTNAQSGAQLEDANGTLVALGPLTRLSIDAPPHGEDAAGLPSLSLLAGWIKLSRSGAGGPGPLLLDTSSIHIALRQGSSAVHAAGTSSALFVETGSAMVTLPEGRDAPQTIAADGYLEREPGKPPVLSARPATAFVSQLPLPFRDPLAPLTPPAAHNPAKPVTPLQGRPVAYADLADWLACSLPVRHTFVSRFRGLIHTEPFRTQIRLNLHALPEWRPVLYPPPPLPPQRPRAPRPSAEES</sequence>
<protein>
    <recommendedName>
        <fullName evidence="4">FecR family protein</fullName>
    </recommendedName>
</protein>
<dbReference type="AlphaFoldDB" id="A0A5B0GFV6"/>
<feature type="region of interest" description="Disordered" evidence="1">
    <location>
        <begin position="287"/>
        <end position="307"/>
    </location>
</feature>
<organism evidence="2 3">
    <name type="scientific">Paraburkholderia panacisoli</name>
    <dbReference type="NCBI Taxonomy" id="2603818"/>
    <lineage>
        <taxon>Bacteria</taxon>
        <taxon>Pseudomonadati</taxon>
        <taxon>Pseudomonadota</taxon>
        <taxon>Betaproteobacteria</taxon>
        <taxon>Burkholderiales</taxon>
        <taxon>Burkholderiaceae</taxon>
        <taxon>Paraburkholderia</taxon>
    </lineage>
</organism>
<feature type="compositionally biased region" description="Pro residues" evidence="1">
    <location>
        <begin position="287"/>
        <end position="297"/>
    </location>
</feature>
<evidence type="ECO:0000313" key="2">
    <source>
        <dbReference type="EMBL" id="KAA1000990.1"/>
    </source>
</evidence>
<evidence type="ECO:0000313" key="3">
    <source>
        <dbReference type="Proteomes" id="UP000325273"/>
    </source>
</evidence>
<name>A0A5B0GFV6_9BURK</name>